<organism evidence="1 2">
    <name type="scientific">Rouxiella silvae</name>
    <dbReference type="NCBI Taxonomy" id="1646373"/>
    <lineage>
        <taxon>Bacteria</taxon>
        <taxon>Pseudomonadati</taxon>
        <taxon>Pseudomonadota</taxon>
        <taxon>Gammaproteobacteria</taxon>
        <taxon>Enterobacterales</taxon>
        <taxon>Yersiniaceae</taxon>
        <taxon>Rouxiella</taxon>
    </lineage>
</organism>
<dbReference type="Proteomes" id="UP000192722">
    <property type="component" value="Unassembled WGS sequence"/>
</dbReference>
<name>A0ABX3TTT8_9GAMM</name>
<evidence type="ECO:0000313" key="1">
    <source>
        <dbReference type="EMBL" id="ORJ18636.1"/>
    </source>
</evidence>
<reference evidence="1 2" key="1">
    <citation type="journal article" date="2017" name="Int. J. Syst. Evol. Microbiol.">
        <title>Rouxiella badensis sp. nov. and Rouxiella silvae sp. nov. isolated from peat bog soil in Germany and emendation of the genus description.</title>
        <authorList>
            <person name="Le Fleche-Mateos A."/>
            <person name="Kugler J.H."/>
            <person name="Hansen S.H."/>
            <person name="Syldatk C."/>
            <person name="Hausmann R."/>
            <person name="Lomprez F."/>
            <person name="Vandenbogaert M."/>
            <person name="Manuguerra J.C."/>
            <person name="Grimont P.A."/>
        </authorList>
    </citation>
    <scope>NUCLEOTIDE SEQUENCE [LARGE SCALE GENOMIC DNA]</scope>
    <source>
        <strain evidence="1 2">213</strain>
    </source>
</reference>
<evidence type="ECO:0000313" key="2">
    <source>
        <dbReference type="Proteomes" id="UP000192722"/>
    </source>
</evidence>
<proteinExistence type="predicted"/>
<dbReference type="EMBL" id="MRWD01000103">
    <property type="protein sequence ID" value="ORJ18636.1"/>
    <property type="molecule type" value="Genomic_DNA"/>
</dbReference>
<dbReference type="RefSeq" id="WP_084984596.1">
    <property type="nucleotide sequence ID" value="NZ_CBCSCF010000021.1"/>
</dbReference>
<gene>
    <name evidence="1" type="ORF">BS639_24195</name>
</gene>
<sequence>MKCYERSTADTEIPSEFVIMAIVGPESKMDDIATLLTKAGFFCTGRDLAEEDEERELYFIVPRWKIGAFRKQWKAVKAGL</sequence>
<keyword evidence="2" id="KW-1185">Reference proteome</keyword>
<accession>A0ABX3TTT8</accession>
<comment type="caution">
    <text evidence="1">The sequence shown here is derived from an EMBL/GenBank/DDBJ whole genome shotgun (WGS) entry which is preliminary data.</text>
</comment>
<protein>
    <submittedName>
        <fullName evidence="1">Uncharacterized protein</fullName>
    </submittedName>
</protein>